<gene>
    <name evidence="1" type="ORF">OUZ56_032298</name>
</gene>
<dbReference type="EMBL" id="JAOYFB010000005">
    <property type="protein sequence ID" value="KAK4017351.1"/>
    <property type="molecule type" value="Genomic_DNA"/>
</dbReference>
<comment type="caution">
    <text evidence="1">The sequence shown here is derived from an EMBL/GenBank/DDBJ whole genome shotgun (WGS) entry which is preliminary data.</text>
</comment>
<keyword evidence="2" id="KW-1185">Reference proteome</keyword>
<name>A0ABQ9ZX21_9CRUS</name>
<sequence length="303" mass="34008">MADVAASPFVVTSPSLSLDHEINVLLKNDYVEQETDIEEPTEMEEQYSTSIFLSDSFNEEKPLTFKRLLQHFAAYTQQKKSSITYLMQLLIRHRPTPLYDMLPSTGKQLMYIDGSDVPSFTFPSSASSTIVVNESVSSLDSQSITLMPSNGSQNETTAQSDLDNDCHPPFTNFRNATWSTVLPTTPSCKRKRVQPKSLPKAISLENGGKYMHFGLEAALAGKSPGQVLQHACLVQHAQLYNRSPTFVPASIRKEFMYPVYATGKYHMFTGDLPITSMYTIDYRVQIFPQIEDLFDKRIATGMS</sequence>
<evidence type="ECO:0000313" key="2">
    <source>
        <dbReference type="Proteomes" id="UP001234178"/>
    </source>
</evidence>
<organism evidence="1 2">
    <name type="scientific">Daphnia magna</name>
    <dbReference type="NCBI Taxonomy" id="35525"/>
    <lineage>
        <taxon>Eukaryota</taxon>
        <taxon>Metazoa</taxon>
        <taxon>Ecdysozoa</taxon>
        <taxon>Arthropoda</taxon>
        <taxon>Crustacea</taxon>
        <taxon>Branchiopoda</taxon>
        <taxon>Diplostraca</taxon>
        <taxon>Cladocera</taxon>
        <taxon>Anomopoda</taxon>
        <taxon>Daphniidae</taxon>
        <taxon>Daphnia</taxon>
    </lineage>
</organism>
<protein>
    <submittedName>
        <fullName evidence="1">Uncharacterized protein</fullName>
    </submittedName>
</protein>
<evidence type="ECO:0000313" key="1">
    <source>
        <dbReference type="EMBL" id="KAK4017351.1"/>
    </source>
</evidence>
<reference evidence="1 2" key="1">
    <citation type="journal article" date="2023" name="Nucleic Acids Res.">
        <title>The hologenome of Daphnia magna reveals possible DNA methylation and microbiome-mediated evolution of the host genome.</title>
        <authorList>
            <person name="Chaturvedi A."/>
            <person name="Li X."/>
            <person name="Dhandapani V."/>
            <person name="Marshall H."/>
            <person name="Kissane S."/>
            <person name="Cuenca-Cambronero M."/>
            <person name="Asole G."/>
            <person name="Calvet F."/>
            <person name="Ruiz-Romero M."/>
            <person name="Marangio P."/>
            <person name="Guigo R."/>
            <person name="Rago D."/>
            <person name="Mirbahai L."/>
            <person name="Eastwood N."/>
            <person name="Colbourne J.K."/>
            <person name="Zhou J."/>
            <person name="Mallon E."/>
            <person name="Orsini L."/>
        </authorList>
    </citation>
    <scope>NUCLEOTIDE SEQUENCE [LARGE SCALE GENOMIC DNA]</scope>
    <source>
        <strain evidence="1">LRV0_1</strain>
    </source>
</reference>
<accession>A0ABQ9ZX21</accession>
<proteinExistence type="predicted"/>
<dbReference type="Proteomes" id="UP001234178">
    <property type="component" value="Unassembled WGS sequence"/>
</dbReference>